<dbReference type="OrthoDB" id="3191612at2"/>
<organism evidence="1 2">
    <name type="scientific">Microlunatus phosphovorus (strain ATCC 700054 / DSM 10555 / JCM 9379 / NBRC 101784 / NCIMB 13414 / VKM Ac-1990 / NM-1)</name>
    <dbReference type="NCBI Taxonomy" id="1032480"/>
    <lineage>
        <taxon>Bacteria</taxon>
        <taxon>Bacillati</taxon>
        <taxon>Actinomycetota</taxon>
        <taxon>Actinomycetes</taxon>
        <taxon>Propionibacteriales</taxon>
        <taxon>Propionibacteriaceae</taxon>
        <taxon>Microlunatus</taxon>
    </lineage>
</organism>
<dbReference type="KEGG" id="mph:MLP_33550"/>
<protein>
    <submittedName>
        <fullName evidence="1">Uncharacterized protein</fullName>
    </submittedName>
</protein>
<dbReference type="HOGENOM" id="CLU_2602116_0_0_11"/>
<reference evidence="1 2" key="1">
    <citation type="submission" date="2011-05" db="EMBL/GenBank/DDBJ databases">
        <title>Whole genome sequence of Microlunatus phosphovorus NM-1.</title>
        <authorList>
            <person name="Hosoyama A."/>
            <person name="Sasaki K."/>
            <person name="Harada T."/>
            <person name="Igarashi R."/>
            <person name="Kawakoshi A."/>
            <person name="Sasagawa M."/>
            <person name="Fukada J."/>
            <person name="Nakamura S."/>
            <person name="Katano Y."/>
            <person name="Hanada S."/>
            <person name="Kamagata Y."/>
            <person name="Nakamura N."/>
            <person name="Yamazaki S."/>
            <person name="Fujita N."/>
        </authorList>
    </citation>
    <scope>NUCLEOTIDE SEQUENCE [LARGE SCALE GENOMIC DNA]</scope>
    <source>
        <strain evidence="2">ATCC 700054 / DSM 10555 / JCM 9379 / NBRC 101784 / NCIMB 13414 / VKM Ac-1990 / NM-1</strain>
    </source>
</reference>
<accession>F5XMB2</accession>
<gene>
    <name evidence="1" type="ordered locus">MLP_33550</name>
</gene>
<dbReference type="EMBL" id="AP012204">
    <property type="protein sequence ID" value="BAK36369.1"/>
    <property type="molecule type" value="Genomic_DNA"/>
</dbReference>
<keyword evidence="2" id="KW-1185">Reference proteome</keyword>
<proteinExistence type="predicted"/>
<dbReference type="Proteomes" id="UP000007947">
    <property type="component" value="Chromosome"/>
</dbReference>
<dbReference type="AlphaFoldDB" id="F5XMB2"/>
<dbReference type="RefSeq" id="WP_013864229.1">
    <property type="nucleotide sequence ID" value="NC_015635.1"/>
</dbReference>
<dbReference type="STRING" id="1032480.MLP_33550"/>
<evidence type="ECO:0000313" key="1">
    <source>
        <dbReference type="EMBL" id="BAK36369.1"/>
    </source>
</evidence>
<name>F5XMB2_MICPN</name>
<evidence type="ECO:0000313" key="2">
    <source>
        <dbReference type="Proteomes" id="UP000007947"/>
    </source>
</evidence>
<sequence>MSDGKREGESYLLDAGDMDAPDVPVELWKGARARFCRSWQSMPSLAQERADMSGVTQSSLGKAGLTLEQLLTGSLDELD</sequence>